<feature type="domain" description="Tyr recombinase" evidence="3">
    <location>
        <begin position="174"/>
        <end position="336"/>
    </location>
</feature>
<dbReference type="GO" id="GO:0003677">
    <property type="term" value="F:DNA binding"/>
    <property type="evidence" value="ECO:0007669"/>
    <property type="project" value="InterPro"/>
</dbReference>
<sequence length="347" mass="39913">MTVRKLATGEWIADFYAEDRSDGKKGKRIRKKFATKGEALGYERYELDKLNGKPWVENNTKDTRKLRDLVEAWYKAHGVTLGDGSRRRTTMLWASECMGDPLATEFTAQLFSKYREQRLSGKLSRTKRVETVAPRTVNLELSYFLAVFNELKRLGEWEGDNPIENVRAFRTDESEMAFLTHEQISDLFKSCEESSAQDLSLVVKIALSTGARWAEAETLKLSQITPNKLTFIKTKGKRNRTVPISQDLYDEISEKSSRKGKLFTPCYYAFRSAINRAKIELPDGQLSHVLRHTFASHFMMNGGNILVLQRILGHTDIKMTMRYSHFAPEHLDDAVRLNPLRKIYDGR</sequence>
<evidence type="ECO:0000256" key="1">
    <source>
        <dbReference type="ARBA" id="ARBA00022908"/>
    </source>
</evidence>
<protein>
    <submittedName>
        <fullName evidence="4">Integrase</fullName>
    </submittedName>
</protein>
<dbReference type="Gene3D" id="1.10.443.10">
    <property type="entry name" value="Intergrase catalytic core"/>
    <property type="match status" value="1"/>
</dbReference>
<dbReference type="InterPro" id="IPR011010">
    <property type="entry name" value="DNA_brk_join_enz"/>
</dbReference>
<evidence type="ECO:0000313" key="4">
    <source>
        <dbReference type="EMBL" id="CDH02824.1"/>
    </source>
</evidence>
<dbReference type="InterPro" id="IPR002104">
    <property type="entry name" value="Integrase_catalytic"/>
</dbReference>
<dbReference type="Pfam" id="PF24624">
    <property type="entry name" value="Int_N"/>
    <property type="match status" value="1"/>
</dbReference>
<dbReference type="InterPro" id="IPR057084">
    <property type="entry name" value="Int_N"/>
</dbReference>
<dbReference type="HOGENOM" id="CLU_027562_44_0_6"/>
<dbReference type="PANTHER" id="PTHR30349:SF93">
    <property type="entry name" value="FELS-2 PROPHAGE PROTEIN"/>
    <property type="match status" value="1"/>
</dbReference>
<gene>
    <name evidence="4" type="primary">int</name>
    <name evidence="4" type="ORF">XBFM1_480004</name>
</gene>
<keyword evidence="1" id="KW-0229">DNA integration</keyword>
<evidence type="ECO:0000256" key="2">
    <source>
        <dbReference type="ARBA" id="ARBA00023172"/>
    </source>
</evidence>
<comment type="caution">
    <text evidence="4">The sequence shown here is derived from an EMBL/GenBank/DDBJ whole genome shotgun (WGS) entry which is preliminary data.</text>
</comment>
<evidence type="ECO:0000313" key="5">
    <source>
        <dbReference type="Proteomes" id="UP000028487"/>
    </source>
</evidence>
<reference evidence="4" key="1">
    <citation type="submission" date="2013-07" db="EMBL/GenBank/DDBJ databases">
        <title>Sub-species coevolution in mutualistic symbiosis.</title>
        <authorList>
            <person name="Murfin K."/>
            <person name="Klassen J."/>
            <person name="Lee M."/>
            <person name="Forst S."/>
            <person name="Stock P."/>
            <person name="Goodrich-Blair H."/>
        </authorList>
    </citation>
    <scope>NUCLEOTIDE SEQUENCE [LARGE SCALE GENOMIC DNA]</scope>
    <source>
        <strain evidence="4">Feltiae Moldova</strain>
    </source>
</reference>
<name>A0A077NWA5_XENBV</name>
<dbReference type="CDD" id="cd00796">
    <property type="entry name" value="INT_Rci_Hp1_C"/>
    <property type="match status" value="1"/>
</dbReference>
<dbReference type="EMBL" id="CBSV010000219">
    <property type="protein sequence ID" value="CDH02824.1"/>
    <property type="molecule type" value="Genomic_DNA"/>
</dbReference>
<evidence type="ECO:0000259" key="3">
    <source>
        <dbReference type="PROSITE" id="PS51898"/>
    </source>
</evidence>
<dbReference type="Proteomes" id="UP000028487">
    <property type="component" value="Unassembled WGS sequence"/>
</dbReference>
<organism evidence="4 5">
    <name type="scientific">Xenorhabdus bovienii str. feltiae Moldova</name>
    <dbReference type="NCBI Taxonomy" id="1398200"/>
    <lineage>
        <taxon>Bacteria</taxon>
        <taxon>Pseudomonadati</taxon>
        <taxon>Pseudomonadota</taxon>
        <taxon>Gammaproteobacteria</taxon>
        <taxon>Enterobacterales</taxon>
        <taxon>Morganellaceae</taxon>
        <taxon>Xenorhabdus</taxon>
    </lineage>
</organism>
<dbReference type="PANTHER" id="PTHR30349">
    <property type="entry name" value="PHAGE INTEGRASE-RELATED"/>
    <property type="match status" value="1"/>
</dbReference>
<dbReference type="InterPro" id="IPR050090">
    <property type="entry name" value="Tyrosine_recombinase_XerCD"/>
</dbReference>
<dbReference type="GO" id="GO:0015074">
    <property type="term" value="P:DNA integration"/>
    <property type="evidence" value="ECO:0007669"/>
    <property type="project" value="UniProtKB-KW"/>
</dbReference>
<dbReference type="Pfam" id="PF00589">
    <property type="entry name" value="Phage_integrase"/>
    <property type="match status" value="1"/>
</dbReference>
<dbReference type="AlphaFoldDB" id="A0A077NWA5"/>
<dbReference type="PROSITE" id="PS51898">
    <property type="entry name" value="TYR_RECOMBINASE"/>
    <property type="match status" value="1"/>
</dbReference>
<dbReference type="SUPFAM" id="SSF56349">
    <property type="entry name" value="DNA breaking-rejoining enzymes"/>
    <property type="match status" value="1"/>
</dbReference>
<dbReference type="GO" id="GO:0006310">
    <property type="term" value="P:DNA recombination"/>
    <property type="evidence" value="ECO:0007669"/>
    <property type="project" value="UniProtKB-KW"/>
</dbReference>
<proteinExistence type="predicted"/>
<keyword evidence="2" id="KW-0233">DNA recombination</keyword>
<dbReference type="RefSeq" id="WP_038221676.1">
    <property type="nucleotide sequence ID" value="NZ_CAWLWD010000044.1"/>
</dbReference>
<dbReference type="InterPro" id="IPR013762">
    <property type="entry name" value="Integrase-like_cat_sf"/>
</dbReference>
<accession>A0A077NWA5</accession>